<evidence type="ECO:0000313" key="2">
    <source>
        <dbReference type="Proteomes" id="UP001279734"/>
    </source>
</evidence>
<sequence>MEVIMGVELRINWASFFGFGTGSLSGALKTSLEQKRKGLGFPSNLLLTRRQKKTQISRFVPVTKVDTLEHEKKKARAMRFSHP</sequence>
<name>A0AAD3T6V4_NEPGR</name>
<protein>
    <submittedName>
        <fullName evidence="1">Uncharacterized protein</fullName>
    </submittedName>
</protein>
<dbReference type="Proteomes" id="UP001279734">
    <property type="component" value="Unassembled WGS sequence"/>
</dbReference>
<proteinExistence type="predicted"/>
<comment type="caution">
    <text evidence="1">The sequence shown here is derived from an EMBL/GenBank/DDBJ whole genome shotgun (WGS) entry which is preliminary data.</text>
</comment>
<organism evidence="1 2">
    <name type="scientific">Nepenthes gracilis</name>
    <name type="common">Slender pitcher plant</name>
    <dbReference type="NCBI Taxonomy" id="150966"/>
    <lineage>
        <taxon>Eukaryota</taxon>
        <taxon>Viridiplantae</taxon>
        <taxon>Streptophyta</taxon>
        <taxon>Embryophyta</taxon>
        <taxon>Tracheophyta</taxon>
        <taxon>Spermatophyta</taxon>
        <taxon>Magnoliopsida</taxon>
        <taxon>eudicotyledons</taxon>
        <taxon>Gunneridae</taxon>
        <taxon>Pentapetalae</taxon>
        <taxon>Caryophyllales</taxon>
        <taxon>Nepenthaceae</taxon>
        <taxon>Nepenthes</taxon>
    </lineage>
</organism>
<dbReference type="EMBL" id="BSYO01000025">
    <property type="protein sequence ID" value="GMH23106.1"/>
    <property type="molecule type" value="Genomic_DNA"/>
</dbReference>
<keyword evidence="2" id="KW-1185">Reference proteome</keyword>
<accession>A0AAD3T6V4</accession>
<gene>
    <name evidence="1" type="ORF">Nepgr_024949</name>
</gene>
<reference evidence="1" key="1">
    <citation type="submission" date="2023-05" db="EMBL/GenBank/DDBJ databases">
        <title>Nepenthes gracilis genome sequencing.</title>
        <authorList>
            <person name="Fukushima K."/>
        </authorList>
    </citation>
    <scope>NUCLEOTIDE SEQUENCE</scope>
    <source>
        <strain evidence="1">SING2019-196</strain>
    </source>
</reference>
<dbReference type="AlphaFoldDB" id="A0AAD3T6V4"/>
<evidence type="ECO:0000313" key="1">
    <source>
        <dbReference type="EMBL" id="GMH23106.1"/>
    </source>
</evidence>